<dbReference type="Pfam" id="PF01258">
    <property type="entry name" value="zf-dskA_traR"/>
    <property type="match status" value="1"/>
</dbReference>
<feature type="domain" description="Zinc finger DksA/TraR C4-type" evidence="5">
    <location>
        <begin position="82"/>
        <end position="113"/>
    </location>
</feature>
<dbReference type="SUPFAM" id="SSF57716">
    <property type="entry name" value="Glucocorticoid receptor-like (DNA-binding domain)"/>
    <property type="match status" value="1"/>
</dbReference>
<evidence type="ECO:0000256" key="2">
    <source>
        <dbReference type="ARBA" id="ARBA00022771"/>
    </source>
</evidence>
<name>A0ABN2D7K7_9MICO</name>
<evidence type="ECO:0000259" key="5">
    <source>
        <dbReference type="Pfam" id="PF01258"/>
    </source>
</evidence>
<evidence type="ECO:0000313" key="7">
    <source>
        <dbReference type="Proteomes" id="UP001500350"/>
    </source>
</evidence>
<dbReference type="InterPro" id="IPR000962">
    <property type="entry name" value="Znf_DskA_TraR"/>
</dbReference>
<feature type="zinc finger region" description="dksA C4-type" evidence="4">
    <location>
        <begin position="87"/>
        <end position="111"/>
    </location>
</feature>
<sequence length="114" mass="12470">MDERVARELLGQARSAAQQRLRDLGASFEDIVEASRDSNGDDEHDSEGVTVAATRAQVAALIAADRRKIEEIERATQSLNAGTYGRCVKCGTRIPDRRLEARPATPWCVDCARG</sequence>
<dbReference type="Proteomes" id="UP001500350">
    <property type="component" value="Unassembled WGS sequence"/>
</dbReference>
<dbReference type="PANTHER" id="PTHR33823">
    <property type="entry name" value="RNA POLYMERASE-BINDING TRANSCRIPTION FACTOR DKSA-RELATED"/>
    <property type="match status" value="1"/>
</dbReference>
<dbReference type="RefSeq" id="WP_346027017.1">
    <property type="nucleotide sequence ID" value="NZ_BAAANW010000014.1"/>
</dbReference>
<evidence type="ECO:0000256" key="1">
    <source>
        <dbReference type="ARBA" id="ARBA00022723"/>
    </source>
</evidence>
<evidence type="ECO:0000256" key="4">
    <source>
        <dbReference type="PROSITE-ProRule" id="PRU00510"/>
    </source>
</evidence>
<evidence type="ECO:0000313" key="6">
    <source>
        <dbReference type="EMBL" id="GAA1571826.1"/>
    </source>
</evidence>
<organism evidence="6 7">
    <name type="scientific">Dermacoccus profundi</name>
    <dbReference type="NCBI Taxonomy" id="322602"/>
    <lineage>
        <taxon>Bacteria</taxon>
        <taxon>Bacillati</taxon>
        <taxon>Actinomycetota</taxon>
        <taxon>Actinomycetes</taxon>
        <taxon>Micrococcales</taxon>
        <taxon>Dermacoccaceae</taxon>
        <taxon>Dermacoccus</taxon>
    </lineage>
</organism>
<keyword evidence="2" id="KW-0863">Zinc-finger</keyword>
<keyword evidence="7" id="KW-1185">Reference proteome</keyword>
<dbReference type="Gene3D" id="1.20.120.910">
    <property type="entry name" value="DksA, coiled-coil domain"/>
    <property type="match status" value="1"/>
</dbReference>
<keyword evidence="1" id="KW-0479">Metal-binding</keyword>
<dbReference type="EMBL" id="BAAANW010000014">
    <property type="protein sequence ID" value="GAA1571826.1"/>
    <property type="molecule type" value="Genomic_DNA"/>
</dbReference>
<dbReference type="PROSITE" id="PS51128">
    <property type="entry name" value="ZF_DKSA_2"/>
    <property type="match status" value="1"/>
</dbReference>
<evidence type="ECO:0000256" key="3">
    <source>
        <dbReference type="ARBA" id="ARBA00022833"/>
    </source>
</evidence>
<protein>
    <submittedName>
        <fullName evidence="6">TraR/DksA C4-type zinc finger protein</fullName>
    </submittedName>
</protein>
<gene>
    <name evidence="6" type="ORF">GCM10009763_19540</name>
</gene>
<comment type="caution">
    <text evidence="6">The sequence shown here is derived from an EMBL/GenBank/DDBJ whole genome shotgun (WGS) entry which is preliminary data.</text>
</comment>
<keyword evidence="3" id="KW-0862">Zinc</keyword>
<accession>A0ABN2D7K7</accession>
<proteinExistence type="predicted"/>
<dbReference type="PANTHER" id="PTHR33823:SF4">
    <property type="entry name" value="GENERAL STRESS PROTEIN 16O"/>
    <property type="match status" value="1"/>
</dbReference>
<reference evidence="6 7" key="1">
    <citation type="journal article" date="2019" name="Int. J. Syst. Evol. Microbiol.">
        <title>The Global Catalogue of Microorganisms (GCM) 10K type strain sequencing project: providing services to taxonomists for standard genome sequencing and annotation.</title>
        <authorList>
            <consortium name="The Broad Institute Genomics Platform"/>
            <consortium name="The Broad Institute Genome Sequencing Center for Infectious Disease"/>
            <person name="Wu L."/>
            <person name="Ma J."/>
        </authorList>
    </citation>
    <scope>NUCLEOTIDE SEQUENCE [LARGE SCALE GENOMIC DNA]</scope>
    <source>
        <strain evidence="6 7">JCM 14589</strain>
    </source>
</reference>